<proteinExistence type="predicted"/>
<evidence type="ECO:0000313" key="2">
    <source>
        <dbReference type="Proteomes" id="UP001209878"/>
    </source>
</evidence>
<evidence type="ECO:0000313" key="1">
    <source>
        <dbReference type="EMBL" id="KAK2192533.1"/>
    </source>
</evidence>
<dbReference type="AlphaFoldDB" id="A0AAD9UK58"/>
<reference evidence="1" key="1">
    <citation type="journal article" date="2023" name="Mol. Biol. Evol.">
        <title>Third-Generation Sequencing Reveals the Adaptive Role of the Epigenome in Three Deep-Sea Polychaetes.</title>
        <authorList>
            <person name="Perez M."/>
            <person name="Aroh O."/>
            <person name="Sun Y."/>
            <person name="Lan Y."/>
            <person name="Juniper S.K."/>
            <person name="Young C.R."/>
            <person name="Angers B."/>
            <person name="Qian P.Y."/>
        </authorList>
    </citation>
    <scope>NUCLEOTIDE SEQUENCE</scope>
    <source>
        <strain evidence="1">R07B-5</strain>
    </source>
</reference>
<organism evidence="1 2">
    <name type="scientific">Ridgeia piscesae</name>
    <name type="common">Tubeworm</name>
    <dbReference type="NCBI Taxonomy" id="27915"/>
    <lineage>
        <taxon>Eukaryota</taxon>
        <taxon>Metazoa</taxon>
        <taxon>Spiralia</taxon>
        <taxon>Lophotrochozoa</taxon>
        <taxon>Annelida</taxon>
        <taxon>Polychaeta</taxon>
        <taxon>Sedentaria</taxon>
        <taxon>Canalipalpata</taxon>
        <taxon>Sabellida</taxon>
        <taxon>Siboglinidae</taxon>
        <taxon>Ridgeia</taxon>
    </lineage>
</organism>
<dbReference type="Proteomes" id="UP001209878">
    <property type="component" value="Unassembled WGS sequence"/>
</dbReference>
<keyword evidence="2" id="KW-1185">Reference proteome</keyword>
<accession>A0AAD9UK58</accession>
<comment type="caution">
    <text evidence="1">The sequence shown here is derived from an EMBL/GenBank/DDBJ whole genome shotgun (WGS) entry which is preliminary data.</text>
</comment>
<dbReference type="EMBL" id="JAODUO010000028">
    <property type="protein sequence ID" value="KAK2192533.1"/>
    <property type="molecule type" value="Genomic_DNA"/>
</dbReference>
<gene>
    <name evidence="1" type="ORF">NP493_28g05015</name>
</gene>
<name>A0AAD9UK58_RIDPI</name>
<protein>
    <submittedName>
        <fullName evidence="1">Uncharacterized protein</fullName>
    </submittedName>
</protein>
<sequence>MTMLHHQLLLKQRKNRRDPTGNVQHQYKTSELLLMTVWIKDVTVTTAMWSTV</sequence>